<organism evidence="2 3">
    <name type="scientific">Pleodorina starrii</name>
    <dbReference type="NCBI Taxonomy" id="330485"/>
    <lineage>
        <taxon>Eukaryota</taxon>
        <taxon>Viridiplantae</taxon>
        <taxon>Chlorophyta</taxon>
        <taxon>core chlorophytes</taxon>
        <taxon>Chlorophyceae</taxon>
        <taxon>CS clade</taxon>
        <taxon>Chlamydomonadales</taxon>
        <taxon>Volvocaceae</taxon>
        <taxon>Pleodorina</taxon>
    </lineage>
</organism>
<feature type="region of interest" description="Disordered" evidence="1">
    <location>
        <begin position="352"/>
        <end position="373"/>
    </location>
</feature>
<dbReference type="EMBL" id="BRXU01000093">
    <property type="protein sequence ID" value="GLC63138.1"/>
    <property type="molecule type" value="Genomic_DNA"/>
</dbReference>
<protein>
    <submittedName>
        <fullName evidence="2">Uncharacterized protein</fullName>
    </submittedName>
</protein>
<evidence type="ECO:0000256" key="1">
    <source>
        <dbReference type="SAM" id="MobiDB-lite"/>
    </source>
</evidence>
<evidence type="ECO:0000313" key="3">
    <source>
        <dbReference type="Proteomes" id="UP001165080"/>
    </source>
</evidence>
<dbReference type="Proteomes" id="UP001165080">
    <property type="component" value="Unassembled WGS sequence"/>
</dbReference>
<reference evidence="2 3" key="1">
    <citation type="journal article" date="2023" name="Commun. Biol.">
        <title>Reorganization of the ancestral sex-determining regions during the evolution of trioecy in Pleodorina starrii.</title>
        <authorList>
            <person name="Takahashi K."/>
            <person name="Suzuki S."/>
            <person name="Kawai-Toyooka H."/>
            <person name="Yamamoto K."/>
            <person name="Hamaji T."/>
            <person name="Ootsuki R."/>
            <person name="Yamaguchi H."/>
            <person name="Kawachi M."/>
            <person name="Higashiyama T."/>
            <person name="Nozaki H."/>
        </authorList>
    </citation>
    <scope>NUCLEOTIDE SEQUENCE [LARGE SCALE GENOMIC DNA]</scope>
    <source>
        <strain evidence="2 3">NIES-4479</strain>
    </source>
</reference>
<evidence type="ECO:0000313" key="2">
    <source>
        <dbReference type="EMBL" id="GLC63138.1"/>
    </source>
</evidence>
<feature type="compositionally biased region" description="Low complexity" evidence="1">
    <location>
        <begin position="42"/>
        <end position="52"/>
    </location>
</feature>
<gene>
    <name evidence="2" type="primary">PLEST011056</name>
    <name evidence="2" type="ORF">PLESTB_001985600</name>
</gene>
<comment type="caution">
    <text evidence="2">The sequence shown here is derived from an EMBL/GenBank/DDBJ whole genome shotgun (WGS) entry which is preliminary data.</text>
</comment>
<accession>A0A9W6C451</accession>
<proteinExistence type="predicted"/>
<name>A0A9W6C451_9CHLO</name>
<dbReference type="AlphaFoldDB" id="A0A9W6C451"/>
<sequence>MDTDSSGAESPSLDEQRRLRIDANNAKLRALGLLQEGVKPVVPAKPAQKKGPLGSKPVKPVDQPLRKSTRLQEGQAAAMKRSLADADMIDDGPPTAAEVGRLSFVKQMAVAALHSNFNAKQVLPAEAGTKEFEFEACHLEWACTLGLDVASTAGQSVKARMSKWPDKCKPNLCSKESFHRAFQVAQILADEGFYADELTDPKRETYLRLNPEVIDALKAGGLKALEVTTVVEGIGSLAPSEAVTAAKKKKGELASRDFNVLNPVVVPKSGQQRLRSKDWVVGLVGDAFGADIDNAPTFRDLDMHPEKITRFTSIKSQMGGKAADQLGLPADATQQQIFEAMNKVLYNKWRNRPTKRADTGQDNKENRGRVPGATVPKKISWTQLLDSDPSELDTYNSSSSHAAYLQGKAVDDPIVGSFLVGAKAGAKGKPLPLAVGLLLGPLDAEAEPGSKVKVLVVSTTATKNWPGVIHLPVPVPDFDGTMKCPVMFAEVEWPVVGLLAVMDGRNTIDFAKLKWGLQEASLINARRAVKGALNMAGGQPDKGQTAE</sequence>
<feature type="compositionally biased region" description="Basic and acidic residues" evidence="1">
    <location>
        <begin position="355"/>
        <end position="368"/>
    </location>
</feature>
<feature type="region of interest" description="Disordered" evidence="1">
    <location>
        <begin position="42"/>
        <end position="79"/>
    </location>
</feature>
<keyword evidence="3" id="KW-1185">Reference proteome</keyword>